<dbReference type="InterPro" id="IPR003309">
    <property type="entry name" value="SCAN_dom"/>
</dbReference>
<feature type="domain" description="SCAN box" evidence="3">
    <location>
        <begin position="79"/>
        <end position="112"/>
    </location>
</feature>
<dbReference type="InterPro" id="IPR038269">
    <property type="entry name" value="SCAN_sf"/>
</dbReference>
<evidence type="ECO:0000259" key="3">
    <source>
        <dbReference type="PROSITE" id="PS50804"/>
    </source>
</evidence>
<dbReference type="SUPFAM" id="SSF47353">
    <property type="entry name" value="Retrovirus capsid dimerization domain-like"/>
    <property type="match status" value="1"/>
</dbReference>
<evidence type="ECO:0000313" key="5">
    <source>
        <dbReference type="Proteomes" id="UP000472273"/>
    </source>
</evidence>
<dbReference type="PANTHER" id="PTHR45935:SF15">
    <property type="entry name" value="SCAN BOX DOMAIN-CONTAINING PROTEIN"/>
    <property type="match status" value="1"/>
</dbReference>
<reference evidence="4" key="2">
    <citation type="submission" date="2025-09" db="UniProtKB">
        <authorList>
            <consortium name="Ensembl"/>
        </authorList>
    </citation>
    <scope>IDENTIFICATION</scope>
</reference>
<dbReference type="Proteomes" id="UP000472273">
    <property type="component" value="Unplaced"/>
</dbReference>
<dbReference type="GeneTree" id="ENSGT01010000227295"/>
<protein>
    <recommendedName>
        <fullName evidence="3">SCAN box domain-containing protein</fullName>
    </recommendedName>
</protein>
<evidence type="ECO:0000313" key="4">
    <source>
        <dbReference type="Ensembl" id="ENSPTXP00000016190.1"/>
    </source>
</evidence>
<evidence type="ECO:0000256" key="2">
    <source>
        <dbReference type="SAM" id="MobiDB-lite"/>
    </source>
</evidence>
<dbReference type="PANTHER" id="PTHR45935">
    <property type="entry name" value="PROTEIN ZBED8-RELATED"/>
    <property type="match status" value="1"/>
</dbReference>
<dbReference type="Gene3D" id="1.10.4020.10">
    <property type="entry name" value="DNA breaking-rejoining enzymes"/>
    <property type="match status" value="1"/>
</dbReference>
<organism evidence="4 5">
    <name type="scientific">Pseudonaja textilis</name>
    <name type="common">Eastern brown snake</name>
    <dbReference type="NCBI Taxonomy" id="8673"/>
    <lineage>
        <taxon>Eukaryota</taxon>
        <taxon>Metazoa</taxon>
        <taxon>Chordata</taxon>
        <taxon>Craniata</taxon>
        <taxon>Vertebrata</taxon>
        <taxon>Euteleostomi</taxon>
        <taxon>Lepidosauria</taxon>
        <taxon>Squamata</taxon>
        <taxon>Bifurcata</taxon>
        <taxon>Unidentata</taxon>
        <taxon>Episquamata</taxon>
        <taxon>Toxicofera</taxon>
        <taxon>Serpentes</taxon>
        <taxon>Colubroidea</taxon>
        <taxon>Elapidae</taxon>
        <taxon>Hydrophiinae</taxon>
        <taxon>Pseudonaja</taxon>
    </lineage>
</organism>
<accession>A0A670YWN4</accession>
<dbReference type="PROSITE" id="PS50804">
    <property type="entry name" value="SCAN_BOX"/>
    <property type="match status" value="1"/>
</dbReference>
<reference evidence="4" key="1">
    <citation type="submission" date="2025-08" db="UniProtKB">
        <authorList>
            <consortium name="Ensembl"/>
        </authorList>
    </citation>
    <scope>IDENTIFICATION</scope>
</reference>
<feature type="region of interest" description="Disordered" evidence="2">
    <location>
        <begin position="26"/>
        <end position="51"/>
    </location>
</feature>
<evidence type="ECO:0000256" key="1">
    <source>
        <dbReference type="ARBA" id="ARBA00023242"/>
    </source>
</evidence>
<proteinExistence type="predicted"/>
<dbReference type="AlphaFoldDB" id="A0A670YWN4"/>
<dbReference type="Pfam" id="PF02023">
    <property type="entry name" value="SCAN"/>
    <property type="match status" value="1"/>
</dbReference>
<dbReference type="InterPro" id="IPR050916">
    <property type="entry name" value="SCAN-C2H2_zinc_finger"/>
</dbReference>
<dbReference type="Ensembl" id="ENSPTXT00000016687.1">
    <property type="protein sequence ID" value="ENSPTXP00000016190.1"/>
    <property type="gene ID" value="ENSPTXG00000011197.1"/>
</dbReference>
<keyword evidence="5" id="KW-1185">Reference proteome</keyword>
<name>A0A670YWN4_PSETE</name>
<sequence>RETEGAASAAVSFPALLGAPWAQPALPQRGRMEGSGKGPAALQPGSCGESWTRTGQKVLQEGTILPSEVPPWSSIQCWEAEGPRGLCSRLHDLCRRWLRPGKHSKAQMLDLVQVQVAVGQHSFLWLSCSARFSSILEFTRSNF</sequence>
<keyword evidence="1" id="KW-0539">Nucleus</keyword>